<sequence>MLEKTTLTECLDKCPGLAGHIARYINDAAETHQPGIALSTAIAFIGALRSDRIVCKQGIAPSIYTCAIAPSGVGKSRSQQVISDLCAECNLTHLLMGRPASDSGILKRLQEFPRQFLIWDEFGLALSEMSKSSASYRVAIIAMMMDLFSSAGRVHIGRQYANQARIDVQKPYLSICAASTPSRFYGALTKDFIDDGFLSRLLVFESEVSIEFKDPSVLPFPEKLIEQIKRIDQGIPLQSGGDLSMIIDKEKIVLEFEDEQDHEILKKNAQRKIMKATSEVSRIFWSRGYEQAMKLCMIFSDEFGFCSSRTTVFA</sequence>
<accession>A0A6J5S475</accession>
<evidence type="ECO:0008006" key="2">
    <source>
        <dbReference type="Google" id="ProtNLM"/>
    </source>
</evidence>
<reference evidence="1" key="1">
    <citation type="submission" date="2020-05" db="EMBL/GenBank/DDBJ databases">
        <authorList>
            <person name="Chiriac C."/>
            <person name="Salcher M."/>
            <person name="Ghai R."/>
            <person name="Kavagutti S V."/>
        </authorList>
    </citation>
    <scope>NUCLEOTIDE SEQUENCE</scope>
</reference>
<dbReference type="EMBL" id="LR797316">
    <property type="protein sequence ID" value="CAB4203068.1"/>
    <property type="molecule type" value="Genomic_DNA"/>
</dbReference>
<name>A0A6J5S475_9CAUD</name>
<feature type="non-terminal residue" evidence="1">
    <location>
        <position position="314"/>
    </location>
</feature>
<gene>
    <name evidence="1" type="ORF">UFOVP1365_59</name>
</gene>
<protein>
    <recommendedName>
        <fullName evidence="2">DUF3987 domain-containing protein</fullName>
    </recommendedName>
</protein>
<proteinExistence type="predicted"/>
<evidence type="ECO:0000313" key="1">
    <source>
        <dbReference type="EMBL" id="CAB4203068.1"/>
    </source>
</evidence>
<organism evidence="1">
    <name type="scientific">uncultured Caudovirales phage</name>
    <dbReference type="NCBI Taxonomy" id="2100421"/>
    <lineage>
        <taxon>Viruses</taxon>
        <taxon>Duplodnaviria</taxon>
        <taxon>Heunggongvirae</taxon>
        <taxon>Uroviricota</taxon>
        <taxon>Caudoviricetes</taxon>
        <taxon>Peduoviridae</taxon>
        <taxon>Maltschvirus</taxon>
        <taxon>Maltschvirus maltsch</taxon>
    </lineage>
</organism>